<proteinExistence type="predicted"/>
<keyword evidence="3" id="KW-1185">Reference proteome</keyword>
<gene>
    <name evidence="2" type="ORF">MRATA1EN1_LOCUS22422</name>
</gene>
<name>A0ABN8ZHS7_RANTA</name>
<sequence length="121" mass="13276">MGRAWLSPRSVPCTPPPSAGIHSHPLQGPEMQSWWLLRNRKATVQTRPFSCQKCGVFAVCPRPADQTRALCPQPRPLPGTLQVKHAPRPSGPAAFAGTCLCRTGHLRLHPALRCPEGPVWF</sequence>
<reference evidence="2" key="1">
    <citation type="submission" date="2023-04" db="EMBL/GenBank/DDBJ databases">
        <authorList>
            <consortium name="ELIXIR-Norway"/>
        </authorList>
    </citation>
    <scope>NUCLEOTIDE SEQUENCE [LARGE SCALE GENOMIC DNA]</scope>
</reference>
<evidence type="ECO:0000313" key="3">
    <source>
        <dbReference type="Proteomes" id="UP001176941"/>
    </source>
</evidence>
<feature type="region of interest" description="Disordered" evidence="1">
    <location>
        <begin position="1"/>
        <end position="26"/>
    </location>
</feature>
<accession>A0ABN8ZHS7</accession>
<dbReference type="EMBL" id="OX459969">
    <property type="protein sequence ID" value="CAI9173460.1"/>
    <property type="molecule type" value="Genomic_DNA"/>
</dbReference>
<evidence type="ECO:0000256" key="1">
    <source>
        <dbReference type="SAM" id="MobiDB-lite"/>
    </source>
</evidence>
<evidence type="ECO:0000313" key="2">
    <source>
        <dbReference type="EMBL" id="CAI9173460.1"/>
    </source>
</evidence>
<protein>
    <submittedName>
        <fullName evidence="2">Uncharacterized protein</fullName>
    </submittedName>
</protein>
<dbReference type="Proteomes" id="UP001176941">
    <property type="component" value="Chromosome 33"/>
</dbReference>
<organism evidence="2 3">
    <name type="scientific">Rangifer tarandus platyrhynchus</name>
    <name type="common">Svalbard reindeer</name>
    <dbReference type="NCBI Taxonomy" id="3082113"/>
    <lineage>
        <taxon>Eukaryota</taxon>
        <taxon>Metazoa</taxon>
        <taxon>Chordata</taxon>
        <taxon>Craniata</taxon>
        <taxon>Vertebrata</taxon>
        <taxon>Euteleostomi</taxon>
        <taxon>Mammalia</taxon>
        <taxon>Eutheria</taxon>
        <taxon>Laurasiatheria</taxon>
        <taxon>Artiodactyla</taxon>
        <taxon>Ruminantia</taxon>
        <taxon>Pecora</taxon>
        <taxon>Cervidae</taxon>
        <taxon>Odocoileinae</taxon>
        <taxon>Rangifer</taxon>
    </lineage>
</organism>